<evidence type="ECO:0000256" key="9">
    <source>
        <dbReference type="SAM" id="MobiDB-lite"/>
    </source>
</evidence>
<keyword evidence="12" id="KW-1185">Reference proteome</keyword>
<dbReference type="GO" id="GO:0003682">
    <property type="term" value="F:chromatin binding"/>
    <property type="evidence" value="ECO:0007669"/>
    <property type="project" value="InterPro"/>
</dbReference>
<keyword evidence="5 8" id="KW-0949">S-adenosyl-L-methionine</keyword>
<feature type="domain" description="BAH" evidence="10">
    <location>
        <begin position="359"/>
        <end position="478"/>
    </location>
</feature>
<feature type="region of interest" description="Disordered" evidence="9">
    <location>
        <begin position="1"/>
        <end position="26"/>
    </location>
</feature>
<dbReference type="InterPro" id="IPR043151">
    <property type="entry name" value="BAH_sf"/>
</dbReference>
<dbReference type="PROSITE" id="PS51038">
    <property type="entry name" value="BAH"/>
    <property type="match status" value="1"/>
</dbReference>
<dbReference type="SUPFAM" id="SSF53335">
    <property type="entry name" value="S-adenosyl-L-methionine-dependent methyltransferases"/>
    <property type="match status" value="1"/>
</dbReference>
<dbReference type="GO" id="GO:0044027">
    <property type="term" value="P:negative regulation of gene expression via chromosomal CpG island methylation"/>
    <property type="evidence" value="ECO:0007669"/>
    <property type="project" value="TreeGrafter"/>
</dbReference>
<dbReference type="PRINTS" id="PR00105">
    <property type="entry name" value="C5METTRFRASE"/>
</dbReference>
<feature type="region of interest" description="Disordered" evidence="9">
    <location>
        <begin position="1110"/>
        <end position="1158"/>
    </location>
</feature>
<evidence type="ECO:0000256" key="2">
    <source>
        <dbReference type="ARBA" id="ARBA00011975"/>
    </source>
</evidence>
<comment type="similarity">
    <text evidence="8">Belongs to the class I-like SAM-binding methyltransferase superfamily. C5-methyltransferase family.</text>
</comment>
<dbReference type="Pfam" id="PF25423">
    <property type="entry name" value="DUF7893"/>
    <property type="match status" value="1"/>
</dbReference>
<evidence type="ECO:0000256" key="1">
    <source>
        <dbReference type="ARBA" id="ARBA00004123"/>
    </source>
</evidence>
<dbReference type="GO" id="GO:0005634">
    <property type="term" value="C:nucleus"/>
    <property type="evidence" value="ECO:0007669"/>
    <property type="project" value="UniProtKB-SubCell"/>
</dbReference>
<evidence type="ECO:0000256" key="8">
    <source>
        <dbReference type="PROSITE-ProRule" id="PRU01016"/>
    </source>
</evidence>
<keyword evidence="6" id="KW-0238">DNA-binding</keyword>
<dbReference type="Gene3D" id="2.30.30.490">
    <property type="match status" value="1"/>
</dbReference>
<protein>
    <recommendedName>
        <fullName evidence="2">DNA (cytosine-5-)-methyltransferase</fullName>
        <ecNumber evidence="2">2.1.1.37</ecNumber>
    </recommendedName>
</protein>
<evidence type="ECO:0000256" key="5">
    <source>
        <dbReference type="ARBA" id="ARBA00022691"/>
    </source>
</evidence>
<sequence length="1187" mass="134668">MLDSDDLASHLDSSPNERRRRCCGPQVQTHARTYPASICENFEPPLPKTPEAEAIRTLKRAWLSSSDVEGAANETSASRKLVIFELSEFSFYEARGQTLEWNFSLLSRLNAHHLGQAEVCSLMSFSGILSSGACTHYLQHEYVDAFSIEGYDDSSDPTITAFIQTEACRSDPNFDIWYRLRRPNKEYYIYHHTFLWIAQFGKHFVDYLGASLPGTISLHHFREHFSQWLDHRFIALSDYTTWRNEYGKTDYRQAVNAYLGYLYNQAGSLDDAENLLSHHIWADCGSSSEKLVFGPEKTIVTPYVYQFFKDLYFHESLEVLAPDRSVQLEMGARKAVMGFPKDSRPIAHHGRPKPGTAAENVIPGDFIGLRPERDGRWKTEDTEWFAYVQRTERDHDGDLKLFLIYLYRPSDTTILDATYPIDNELFFSDNCNCDFPAYQAAVTRKLTIEWNKIDTHTDKEFFVRHKYLSTEHQFVTLQRSDFTCSCNLLTRTQIRQKHRYRKGDCVYFKSSKRNRGQLVLEPAVIERFCAETDIMILRRLPRLKNDCADMLSSIHRHEIGENELVWSDEFVEMSYRRISRRCSIRFFATEDVLAGRIPHPYNRGGIGDYWVIALRLDGETLVPIHVPFPGPINEGFEPTQKKAWEPYRGLSLFSGGGNLDRGLEEGGGVVFEAAIDASKEAILTHKANSNHAHKLKTHQLSVNTVMRAILHGKAHDFPRIGEVGVAVAGSPCPGFSMLQKFFLSKASLRNASLVTTFLSFVDIYRPEYGVLENVVNMARIGKAKKGSKVFSSIISCLVAMGYQVKQFVLDAWNYSSIQRRSRIFLCIAAPGLTPMEYPHLTHAHYNGIGANNLGTRLPNGEKFAQREDCPTPFHHRTASEANSDLPDIGSGIMRACIPFPDHRLAAWVNARNRAIIERIPFESSFVTALSQGIIPEALSRDRHTCENHKQSKRFKRIKGDGLVPTITTTLSPQDSRTGEILHWTQPRPISVMEARRTQGIPDDEVIIGTPEKQLRIIGNGVDRNVSFVLGLALRKAIESNHERAVKGNTNALTCNREMADLTMNGDDGKLDDLFMQSGVDSTLHVGSSRDLGWTDSLYAKLEVRTANRLPRMYSHTSSSPLPVRSKRSREDSSDHMQSEGHLESRKRTRNSGLHAEYTPASWNKVVEKEVKKHNIQVVFKASMVSSA</sequence>
<dbReference type="OrthoDB" id="5376140at2759"/>
<proteinExistence type="inferred from homology"/>
<dbReference type="Gene3D" id="3.90.120.10">
    <property type="entry name" value="DNA Methylase, subunit A, domain 2"/>
    <property type="match status" value="1"/>
</dbReference>
<evidence type="ECO:0000313" key="11">
    <source>
        <dbReference type="EMBL" id="KAF2268524.1"/>
    </source>
</evidence>
<gene>
    <name evidence="11" type="ORF">CC78DRAFT_373204</name>
</gene>
<keyword evidence="7" id="KW-0539">Nucleus</keyword>
<dbReference type="InterPro" id="IPR029063">
    <property type="entry name" value="SAM-dependent_MTases_sf"/>
</dbReference>
<evidence type="ECO:0000256" key="3">
    <source>
        <dbReference type="ARBA" id="ARBA00022603"/>
    </source>
</evidence>
<dbReference type="Pfam" id="PF00145">
    <property type="entry name" value="DNA_methylase"/>
    <property type="match status" value="1"/>
</dbReference>
<accession>A0A9P4KG50</accession>
<evidence type="ECO:0000259" key="10">
    <source>
        <dbReference type="PROSITE" id="PS51038"/>
    </source>
</evidence>
<dbReference type="PROSITE" id="PS51679">
    <property type="entry name" value="SAM_MT_C5"/>
    <property type="match status" value="1"/>
</dbReference>
<organism evidence="11 12">
    <name type="scientific">Lojkania enalia</name>
    <dbReference type="NCBI Taxonomy" id="147567"/>
    <lineage>
        <taxon>Eukaryota</taxon>
        <taxon>Fungi</taxon>
        <taxon>Dikarya</taxon>
        <taxon>Ascomycota</taxon>
        <taxon>Pezizomycotina</taxon>
        <taxon>Dothideomycetes</taxon>
        <taxon>Pleosporomycetidae</taxon>
        <taxon>Pleosporales</taxon>
        <taxon>Pleosporales incertae sedis</taxon>
        <taxon>Lojkania</taxon>
    </lineage>
</organism>
<comment type="subcellular location">
    <subcellularLocation>
        <location evidence="1">Nucleus</location>
    </subcellularLocation>
</comment>
<evidence type="ECO:0000256" key="7">
    <source>
        <dbReference type="ARBA" id="ARBA00023242"/>
    </source>
</evidence>
<keyword evidence="3 8" id="KW-0489">Methyltransferase</keyword>
<dbReference type="GO" id="GO:0003886">
    <property type="term" value="F:DNA (cytosine-5-)-methyltransferase activity"/>
    <property type="evidence" value="ECO:0007669"/>
    <property type="project" value="UniProtKB-EC"/>
</dbReference>
<dbReference type="InterPro" id="IPR057215">
    <property type="entry name" value="DUF7893"/>
</dbReference>
<feature type="compositionally biased region" description="Basic and acidic residues" evidence="9">
    <location>
        <begin position="1128"/>
        <end position="1145"/>
    </location>
</feature>
<dbReference type="GO" id="GO:0003677">
    <property type="term" value="F:DNA binding"/>
    <property type="evidence" value="ECO:0007669"/>
    <property type="project" value="UniProtKB-KW"/>
</dbReference>
<evidence type="ECO:0000313" key="12">
    <source>
        <dbReference type="Proteomes" id="UP000800093"/>
    </source>
</evidence>
<dbReference type="InterPro" id="IPR001025">
    <property type="entry name" value="BAH_dom"/>
</dbReference>
<dbReference type="PANTHER" id="PTHR10629:SF54">
    <property type="entry name" value="DNA METHYLTRANSFERASE DIM-2"/>
    <property type="match status" value="1"/>
</dbReference>
<dbReference type="InterPro" id="IPR050390">
    <property type="entry name" value="C5-Methyltransferase"/>
</dbReference>
<dbReference type="InterPro" id="IPR001525">
    <property type="entry name" value="C5_MeTfrase"/>
</dbReference>
<name>A0A9P4KG50_9PLEO</name>
<dbReference type="Proteomes" id="UP000800093">
    <property type="component" value="Unassembled WGS sequence"/>
</dbReference>
<feature type="active site" evidence="8">
    <location>
        <position position="732"/>
    </location>
</feature>
<dbReference type="AlphaFoldDB" id="A0A9P4KG50"/>
<dbReference type="EMBL" id="ML986586">
    <property type="protein sequence ID" value="KAF2268524.1"/>
    <property type="molecule type" value="Genomic_DNA"/>
</dbReference>
<evidence type="ECO:0000256" key="6">
    <source>
        <dbReference type="ARBA" id="ARBA00023125"/>
    </source>
</evidence>
<reference evidence="12" key="1">
    <citation type="journal article" date="2020" name="Stud. Mycol.">
        <title>101 Dothideomycetes genomes: A test case for predicting lifestyles and emergence of pathogens.</title>
        <authorList>
            <person name="Haridas S."/>
            <person name="Albert R."/>
            <person name="Binder M."/>
            <person name="Bloem J."/>
            <person name="LaButti K."/>
            <person name="Salamov A."/>
            <person name="Andreopoulos B."/>
            <person name="Baker S."/>
            <person name="Barry K."/>
            <person name="Bills G."/>
            <person name="Bluhm B."/>
            <person name="Cannon C."/>
            <person name="Castanera R."/>
            <person name="Culley D."/>
            <person name="Daum C."/>
            <person name="Ezra D."/>
            <person name="Gonzalez J."/>
            <person name="Henrissat B."/>
            <person name="Kuo A."/>
            <person name="Liang C."/>
            <person name="Lipzen A."/>
            <person name="Lutzoni F."/>
            <person name="Magnuson J."/>
            <person name="Mondo S."/>
            <person name="Nolan M."/>
            <person name="Ohm R."/>
            <person name="Pangilinan J."/>
            <person name="Park H.-J."/>
            <person name="Ramirez L."/>
            <person name="Alfaro M."/>
            <person name="Sun H."/>
            <person name="Tritt A."/>
            <person name="Yoshinaga Y."/>
            <person name="Zwiers L.-H."/>
            <person name="Turgeon B."/>
            <person name="Goodwin S."/>
            <person name="Spatafora J."/>
            <person name="Crous P."/>
            <person name="Grigoriev I."/>
        </authorList>
    </citation>
    <scope>NUCLEOTIDE SEQUENCE [LARGE SCALE GENOMIC DNA]</scope>
    <source>
        <strain evidence="12">CBS 304.66</strain>
    </source>
</reference>
<dbReference type="GO" id="GO:0032259">
    <property type="term" value="P:methylation"/>
    <property type="evidence" value="ECO:0007669"/>
    <property type="project" value="UniProtKB-KW"/>
</dbReference>
<dbReference type="EC" id="2.1.1.37" evidence="2"/>
<dbReference type="Gene3D" id="3.40.50.150">
    <property type="entry name" value="Vaccinia Virus protein VP39"/>
    <property type="match status" value="1"/>
</dbReference>
<comment type="caution">
    <text evidence="11">The sequence shown here is derived from an EMBL/GenBank/DDBJ whole genome shotgun (WGS) entry which is preliminary data.</text>
</comment>
<evidence type="ECO:0000256" key="4">
    <source>
        <dbReference type="ARBA" id="ARBA00022679"/>
    </source>
</evidence>
<keyword evidence="4 8" id="KW-0808">Transferase</keyword>
<dbReference type="PANTHER" id="PTHR10629">
    <property type="entry name" value="CYTOSINE-SPECIFIC METHYLTRANSFERASE"/>
    <property type="match status" value="1"/>
</dbReference>